<feature type="domain" description="Aminoacyl-tRNA synthetase class II (D/K/N)" evidence="4">
    <location>
        <begin position="3"/>
        <end position="223"/>
    </location>
</feature>
<dbReference type="Gene3D" id="1.10.3210.10">
    <property type="entry name" value="Hypothetical protein af1432"/>
    <property type="match status" value="1"/>
</dbReference>
<comment type="caution">
    <text evidence="6">The sequence shown here is derived from an EMBL/GenBank/DDBJ whole genome shotgun (WGS) entry which is preliminary data.</text>
</comment>
<dbReference type="CDD" id="cd00077">
    <property type="entry name" value="HDc"/>
    <property type="match status" value="1"/>
</dbReference>
<dbReference type="GO" id="GO:0005829">
    <property type="term" value="C:cytosol"/>
    <property type="evidence" value="ECO:0007669"/>
    <property type="project" value="TreeGrafter"/>
</dbReference>
<dbReference type="EMBL" id="MEUV01000047">
    <property type="protein sequence ID" value="OGC45155.1"/>
    <property type="molecule type" value="Genomic_DNA"/>
</dbReference>
<evidence type="ECO:0000256" key="1">
    <source>
        <dbReference type="ARBA" id="ARBA00022598"/>
    </source>
</evidence>
<proteinExistence type="predicted"/>
<dbReference type="GO" id="GO:0004824">
    <property type="term" value="F:lysine-tRNA ligase activity"/>
    <property type="evidence" value="ECO:0007669"/>
    <property type="project" value="TreeGrafter"/>
</dbReference>
<gene>
    <name evidence="6" type="ORF">A2V49_02455</name>
</gene>
<evidence type="ECO:0000313" key="7">
    <source>
        <dbReference type="Proteomes" id="UP000178615"/>
    </source>
</evidence>
<feature type="domain" description="HD" evidence="5">
    <location>
        <begin position="280"/>
        <end position="367"/>
    </location>
</feature>
<evidence type="ECO:0000259" key="4">
    <source>
        <dbReference type="Pfam" id="PF00152"/>
    </source>
</evidence>
<dbReference type="InterPro" id="IPR003607">
    <property type="entry name" value="HD/PDEase_dom"/>
</dbReference>
<keyword evidence="3" id="KW-0067">ATP-binding</keyword>
<evidence type="ECO:0000313" key="6">
    <source>
        <dbReference type="EMBL" id="OGC45155.1"/>
    </source>
</evidence>
<dbReference type="SUPFAM" id="SSF55681">
    <property type="entry name" value="Class II aaRS and biotin synthetases"/>
    <property type="match status" value="1"/>
</dbReference>
<evidence type="ECO:0000256" key="3">
    <source>
        <dbReference type="ARBA" id="ARBA00022840"/>
    </source>
</evidence>
<evidence type="ECO:0000259" key="5">
    <source>
        <dbReference type="Pfam" id="PF01966"/>
    </source>
</evidence>
<dbReference type="Pfam" id="PF01966">
    <property type="entry name" value="HD"/>
    <property type="match status" value="1"/>
</dbReference>
<dbReference type="InterPro" id="IPR045864">
    <property type="entry name" value="aa-tRNA-synth_II/BPL/LPL"/>
</dbReference>
<keyword evidence="2" id="KW-0547">Nucleotide-binding</keyword>
<dbReference type="SUPFAM" id="SSF109604">
    <property type="entry name" value="HD-domain/PDEase-like"/>
    <property type="match status" value="1"/>
</dbReference>
<reference evidence="6 7" key="1">
    <citation type="journal article" date="2016" name="Nat. Commun.">
        <title>Thousands of microbial genomes shed light on interconnected biogeochemical processes in an aquifer system.</title>
        <authorList>
            <person name="Anantharaman K."/>
            <person name="Brown C.T."/>
            <person name="Hug L.A."/>
            <person name="Sharon I."/>
            <person name="Castelle C.J."/>
            <person name="Probst A.J."/>
            <person name="Thomas B.C."/>
            <person name="Singh A."/>
            <person name="Wilkins M.J."/>
            <person name="Karaoz U."/>
            <person name="Brodie E.L."/>
            <person name="Williams K.H."/>
            <person name="Hubbard S.S."/>
            <person name="Banfield J.F."/>
        </authorList>
    </citation>
    <scope>NUCLEOTIDE SEQUENCE [LARGE SCALE GENOMIC DNA]</scope>
</reference>
<dbReference type="Gene3D" id="3.30.930.10">
    <property type="entry name" value="Bira Bifunctional Protein, Domain 2"/>
    <property type="match status" value="1"/>
</dbReference>
<dbReference type="GO" id="GO:0005524">
    <property type="term" value="F:ATP binding"/>
    <property type="evidence" value="ECO:0007669"/>
    <property type="project" value="InterPro"/>
</dbReference>
<dbReference type="InterPro" id="IPR004364">
    <property type="entry name" value="Aa-tRNA-synt_II"/>
</dbReference>
<sequence>MQEYYQLEWYWAYANYEKNMDLVRELFLHIANSVYQKTQFEKNGLKFDLSDKWEKIDYAKIINDTFGVDVLTVSEEEVLNILKKKNVKLPGLINRARLIDNLWKLIRKDVAGPAFLINQPKFISPLAKSVTGNENFTERFQVIVAGSELGNGYSELNDPFDQLERFKDQQNAREAGDEEAQMMDVDFVEMLEYGMPPTSGYGQSERIFWFLEGITGREGTLFPQLRKKIDDINIQIYGLKDPNIIKTPSKTRSKEKITINKKDALMLLNEHVKDEYQKLHAFMVANAMEAYAHKLHEDPDLWYITGLIHDLDYFNYPTEHPNREIEWLENWGYPEEMIHAITAHAHRTNSIEPLTPLANMLLAIDELAGFLYAYSLMRPDGFENMDGKSVKKKFKDKAFAKKIDRDDIIYGIEKSGVDFDEHVEFLISVFKKMGELKK</sequence>
<evidence type="ECO:0000256" key="2">
    <source>
        <dbReference type="ARBA" id="ARBA00022741"/>
    </source>
</evidence>
<dbReference type="PANTHER" id="PTHR42918:SF15">
    <property type="entry name" value="LYSINE--TRNA LIGASE, CHLOROPLASTIC_MITOCHONDRIAL"/>
    <property type="match status" value="1"/>
</dbReference>
<protein>
    <submittedName>
        <fullName evidence="6">Uncharacterized protein</fullName>
    </submittedName>
</protein>
<dbReference type="AlphaFoldDB" id="A0A1F4UJL2"/>
<dbReference type="InterPro" id="IPR006674">
    <property type="entry name" value="HD_domain"/>
</dbReference>
<dbReference type="GO" id="GO:0000049">
    <property type="term" value="F:tRNA binding"/>
    <property type="evidence" value="ECO:0007669"/>
    <property type="project" value="TreeGrafter"/>
</dbReference>
<accession>A0A1F4UJL2</accession>
<dbReference type="Proteomes" id="UP000178615">
    <property type="component" value="Unassembled WGS sequence"/>
</dbReference>
<keyword evidence="1" id="KW-0436">Ligase</keyword>
<organism evidence="6 7">
    <name type="scientific">candidate division WWE3 bacterium RBG_19FT_COMBO_34_6</name>
    <dbReference type="NCBI Taxonomy" id="1802612"/>
    <lineage>
        <taxon>Bacteria</taxon>
        <taxon>Katanobacteria</taxon>
    </lineage>
</organism>
<name>A0A1F4UJL2_UNCKA</name>
<dbReference type="PANTHER" id="PTHR42918">
    <property type="entry name" value="LYSYL-TRNA SYNTHETASE"/>
    <property type="match status" value="1"/>
</dbReference>
<dbReference type="GO" id="GO:0006430">
    <property type="term" value="P:lysyl-tRNA aminoacylation"/>
    <property type="evidence" value="ECO:0007669"/>
    <property type="project" value="TreeGrafter"/>
</dbReference>
<dbReference type="Pfam" id="PF00152">
    <property type="entry name" value="tRNA-synt_2"/>
    <property type="match status" value="1"/>
</dbReference>